<evidence type="ECO:0000313" key="2">
    <source>
        <dbReference type="Proteomes" id="UP001162131"/>
    </source>
</evidence>
<keyword evidence="2" id="KW-1185">Reference proteome</keyword>
<name>A0AAU9IH94_9CILI</name>
<dbReference type="Proteomes" id="UP001162131">
    <property type="component" value="Unassembled WGS sequence"/>
</dbReference>
<accession>A0AAU9IH94</accession>
<sequence>MSSVIESKDCSDDVHRTAEEKFRSSIEGFLINYIKEEGPKTLDELTRYTTEKLDSLRNPKGGKYKKDVATLMQTALSKKKAFSKNQEGQWTLNGDSAFTYEIEQIRLISENIKERKEKHQSVMDLLSSDTTVNLFEKTVEQDITETLRELDMIFGAEVGGQRQHLTAVIEEHLDSLDDRHEII</sequence>
<dbReference type="EMBL" id="CAJZBQ010000002">
    <property type="protein sequence ID" value="CAG9310514.1"/>
    <property type="molecule type" value="Genomic_DNA"/>
</dbReference>
<gene>
    <name evidence="1" type="ORF">BSTOLATCC_MIC1357</name>
</gene>
<dbReference type="AlphaFoldDB" id="A0AAU9IH94"/>
<organism evidence="1 2">
    <name type="scientific">Blepharisma stoltei</name>
    <dbReference type="NCBI Taxonomy" id="1481888"/>
    <lineage>
        <taxon>Eukaryota</taxon>
        <taxon>Sar</taxon>
        <taxon>Alveolata</taxon>
        <taxon>Ciliophora</taxon>
        <taxon>Postciliodesmatophora</taxon>
        <taxon>Heterotrichea</taxon>
        <taxon>Heterotrichida</taxon>
        <taxon>Blepharismidae</taxon>
        <taxon>Blepharisma</taxon>
    </lineage>
</organism>
<comment type="caution">
    <text evidence="1">The sequence shown here is derived from an EMBL/GenBank/DDBJ whole genome shotgun (WGS) entry which is preliminary data.</text>
</comment>
<proteinExistence type="predicted"/>
<reference evidence="1" key="1">
    <citation type="submission" date="2021-09" db="EMBL/GenBank/DDBJ databases">
        <authorList>
            <consortium name="AG Swart"/>
            <person name="Singh M."/>
            <person name="Singh A."/>
            <person name="Seah K."/>
            <person name="Emmerich C."/>
        </authorList>
    </citation>
    <scope>NUCLEOTIDE SEQUENCE</scope>
    <source>
        <strain evidence="1">ATCC30299</strain>
    </source>
</reference>
<protein>
    <submittedName>
        <fullName evidence="1">Uncharacterized protein</fullName>
    </submittedName>
</protein>
<evidence type="ECO:0000313" key="1">
    <source>
        <dbReference type="EMBL" id="CAG9310514.1"/>
    </source>
</evidence>